<dbReference type="PANTHER" id="PTHR33083">
    <property type="entry name" value="EXPRESSED PROTEIN"/>
    <property type="match status" value="1"/>
</dbReference>
<feature type="compositionally biased region" description="Low complexity" evidence="2">
    <location>
        <begin position="93"/>
        <end position="114"/>
    </location>
</feature>
<comment type="similarity">
    <text evidence="1">Belongs to the senescence regulator S40 family.</text>
</comment>
<keyword evidence="4" id="KW-1185">Reference proteome</keyword>
<evidence type="ECO:0000313" key="4">
    <source>
        <dbReference type="Proteomes" id="UP000636709"/>
    </source>
</evidence>
<dbReference type="InterPro" id="IPR007608">
    <property type="entry name" value="Senescence_reg_S40"/>
</dbReference>
<proteinExistence type="inferred from homology"/>
<dbReference type="OrthoDB" id="684536at2759"/>
<evidence type="ECO:0000256" key="1">
    <source>
        <dbReference type="ARBA" id="ARBA00034773"/>
    </source>
</evidence>
<evidence type="ECO:0000313" key="3">
    <source>
        <dbReference type="EMBL" id="KAF8768965.1"/>
    </source>
</evidence>
<feature type="region of interest" description="Disordered" evidence="2">
    <location>
        <begin position="63"/>
        <end position="128"/>
    </location>
</feature>
<accession>A0A835KSV1</accession>
<evidence type="ECO:0008006" key="5">
    <source>
        <dbReference type="Google" id="ProtNLM"/>
    </source>
</evidence>
<reference evidence="3" key="1">
    <citation type="submission" date="2020-07" db="EMBL/GenBank/DDBJ databases">
        <title>Genome sequence and genetic diversity analysis of an under-domesticated orphan crop, white fonio (Digitaria exilis).</title>
        <authorList>
            <person name="Bennetzen J.L."/>
            <person name="Chen S."/>
            <person name="Ma X."/>
            <person name="Wang X."/>
            <person name="Yssel A.E.J."/>
            <person name="Chaluvadi S.R."/>
            <person name="Johnson M."/>
            <person name="Gangashetty P."/>
            <person name="Hamidou F."/>
            <person name="Sanogo M.D."/>
            <person name="Zwaenepoel A."/>
            <person name="Wallace J."/>
            <person name="Van De Peer Y."/>
            <person name="Van Deynze A."/>
        </authorList>
    </citation>
    <scope>NUCLEOTIDE SEQUENCE</scope>
    <source>
        <tissue evidence="3">Leaves</tissue>
    </source>
</reference>
<sequence>MERGAPQEHPHLRALPRLLLRPRSRRGTVRLRCLRARRGRHLLHRIQLARASAAGAAPAHRFIRAPHNPSPLPRLPRPPEGILDALPERRRSPPQSSPLTPSSPASPAAAAPRMIPRHPPPGAGPGAACCAVSARQCPCGAAAEAAKSDGGWKDFTFSPFALEEDDEEMLPPHEMVARARARESPMTTFSVLEGAGRTLQGTDLRQVRNAVLRKTGFLD</sequence>
<protein>
    <recommendedName>
        <fullName evidence="5">Senescence regulator</fullName>
    </recommendedName>
</protein>
<dbReference type="Proteomes" id="UP000636709">
    <property type="component" value="Unassembled WGS sequence"/>
</dbReference>
<gene>
    <name evidence="3" type="ORF">HU200_007077</name>
</gene>
<comment type="caution">
    <text evidence="3">The sequence shown here is derived from an EMBL/GenBank/DDBJ whole genome shotgun (WGS) entry which is preliminary data.</text>
</comment>
<dbReference type="EMBL" id="JACEFO010000491">
    <property type="protein sequence ID" value="KAF8768965.1"/>
    <property type="molecule type" value="Genomic_DNA"/>
</dbReference>
<evidence type="ECO:0000256" key="2">
    <source>
        <dbReference type="SAM" id="MobiDB-lite"/>
    </source>
</evidence>
<dbReference type="AlphaFoldDB" id="A0A835KSV1"/>
<dbReference type="GO" id="GO:0010150">
    <property type="term" value="P:leaf senescence"/>
    <property type="evidence" value="ECO:0007669"/>
    <property type="project" value="UniProtKB-ARBA"/>
</dbReference>
<dbReference type="Pfam" id="PF04520">
    <property type="entry name" value="Senescence_reg"/>
    <property type="match status" value="1"/>
</dbReference>
<organism evidence="3 4">
    <name type="scientific">Digitaria exilis</name>
    <dbReference type="NCBI Taxonomy" id="1010633"/>
    <lineage>
        <taxon>Eukaryota</taxon>
        <taxon>Viridiplantae</taxon>
        <taxon>Streptophyta</taxon>
        <taxon>Embryophyta</taxon>
        <taxon>Tracheophyta</taxon>
        <taxon>Spermatophyta</taxon>
        <taxon>Magnoliopsida</taxon>
        <taxon>Liliopsida</taxon>
        <taxon>Poales</taxon>
        <taxon>Poaceae</taxon>
        <taxon>PACMAD clade</taxon>
        <taxon>Panicoideae</taxon>
        <taxon>Panicodae</taxon>
        <taxon>Paniceae</taxon>
        <taxon>Anthephorinae</taxon>
        <taxon>Digitaria</taxon>
    </lineage>
</organism>
<dbReference type="PANTHER" id="PTHR33083:SF115">
    <property type="entry name" value="OS01G0862600 PROTEIN"/>
    <property type="match status" value="1"/>
</dbReference>
<name>A0A835KSV1_9POAL</name>
<feature type="compositionally biased region" description="Pro residues" evidence="2">
    <location>
        <begin position="68"/>
        <end position="79"/>
    </location>
</feature>